<proteinExistence type="predicted"/>
<feature type="region of interest" description="Disordered" evidence="2">
    <location>
        <begin position="44"/>
        <end position="92"/>
    </location>
</feature>
<keyword evidence="3" id="KW-0812">Transmembrane</keyword>
<reference evidence="4 5" key="1">
    <citation type="journal article" date="2019" name="Sci. Rep.">
        <title>Nanopore sequencing improves the draft genome of the human pathogenic amoeba Naegleria fowleri.</title>
        <authorList>
            <person name="Liechti N."/>
            <person name="Schurch N."/>
            <person name="Bruggmann R."/>
            <person name="Wittwer M."/>
        </authorList>
    </citation>
    <scope>NUCLEOTIDE SEQUENCE [LARGE SCALE GENOMIC DNA]</scope>
    <source>
        <strain evidence="4 5">ATCC 30894</strain>
    </source>
</reference>
<dbReference type="GeneID" id="68109524"/>
<keyword evidence="3" id="KW-1133">Transmembrane helix</keyword>
<evidence type="ECO:0000256" key="1">
    <source>
        <dbReference type="SAM" id="Coils"/>
    </source>
</evidence>
<evidence type="ECO:0000256" key="2">
    <source>
        <dbReference type="SAM" id="MobiDB-lite"/>
    </source>
</evidence>
<keyword evidence="5" id="KW-1185">Reference proteome</keyword>
<dbReference type="RefSeq" id="XP_044563199.1">
    <property type="nucleotide sequence ID" value="XM_044705486.1"/>
</dbReference>
<feature type="coiled-coil region" evidence="1">
    <location>
        <begin position="155"/>
        <end position="186"/>
    </location>
</feature>
<evidence type="ECO:0000313" key="4">
    <source>
        <dbReference type="EMBL" id="KAF0978486.1"/>
    </source>
</evidence>
<keyword evidence="3" id="KW-0472">Membrane</keyword>
<keyword evidence="1" id="KW-0175">Coiled coil</keyword>
<evidence type="ECO:0008006" key="6">
    <source>
        <dbReference type="Google" id="ProtNLM"/>
    </source>
</evidence>
<dbReference type="VEuPathDB" id="AmoebaDB:NF0008080"/>
<dbReference type="VEuPathDB" id="AmoebaDB:NfTy_042650"/>
<sequence>MSKLFLRSCLLTQSLISRNGSSRLIHQFRCYSLNSIKLYSQASSTSENINTQQQPSSTPPSEQPNQQNSDLNSAQAPQQQEQNSTQSQTLGTSNLQIPLNLDSAETLKQKREQLQKELEARKDAEVMLKKVIYRGIRAFGVLFVAVCLLIWAVKKKNLEAKVRKFNEKIKRSEEKEKELEKDLEENFSYIRKDIENQSKKE</sequence>
<feature type="transmembrane region" description="Helical" evidence="3">
    <location>
        <begin position="131"/>
        <end position="153"/>
    </location>
</feature>
<organism evidence="4 5">
    <name type="scientific">Naegleria fowleri</name>
    <name type="common">Brain eating amoeba</name>
    <dbReference type="NCBI Taxonomy" id="5763"/>
    <lineage>
        <taxon>Eukaryota</taxon>
        <taxon>Discoba</taxon>
        <taxon>Heterolobosea</taxon>
        <taxon>Tetramitia</taxon>
        <taxon>Eutetramitia</taxon>
        <taxon>Vahlkampfiidae</taxon>
        <taxon>Naegleria</taxon>
    </lineage>
</organism>
<comment type="caution">
    <text evidence="4">The sequence shown here is derived from an EMBL/GenBank/DDBJ whole genome shotgun (WGS) entry which is preliminary data.</text>
</comment>
<dbReference type="OrthoDB" id="10486236at2759"/>
<accession>A0A6A5BTF9</accession>
<evidence type="ECO:0000313" key="5">
    <source>
        <dbReference type="Proteomes" id="UP000444721"/>
    </source>
</evidence>
<dbReference type="Proteomes" id="UP000444721">
    <property type="component" value="Unassembled WGS sequence"/>
</dbReference>
<gene>
    <name evidence="4" type="ORF">FDP41_002306</name>
</gene>
<name>A0A6A5BTF9_NAEFO</name>
<protein>
    <recommendedName>
        <fullName evidence="6">Transmembrane protein</fullName>
    </recommendedName>
</protein>
<evidence type="ECO:0000256" key="3">
    <source>
        <dbReference type="SAM" id="Phobius"/>
    </source>
</evidence>
<dbReference type="VEuPathDB" id="AmoebaDB:FDP41_002306"/>
<feature type="compositionally biased region" description="Low complexity" evidence="2">
    <location>
        <begin position="63"/>
        <end position="89"/>
    </location>
</feature>
<dbReference type="AlphaFoldDB" id="A0A6A5BTF9"/>
<dbReference type="EMBL" id="VFQX01000029">
    <property type="protein sequence ID" value="KAF0978486.1"/>
    <property type="molecule type" value="Genomic_DNA"/>
</dbReference>